<evidence type="ECO:0000313" key="2">
    <source>
        <dbReference type="EMBL" id="AIM26960.1"/>
    </source>
</evidence>
<dbReference type="Proteomes" id="UP000029084">
    <property type="component" value="Chromosome"/>
</dbReference>
<dbReference type="EMBL" id="CP008822">
    <property type="protein sequence ID" value="AIM26960.1"/>
    <property type="molecule type" value="Genomic_DNA"/>
</dbReference>
<dbReference type="RefSeq" id="WP_012020761.1">
    <property type="nucleotide sequence ID" value="NZ_CP008822.1"/>
</dbReference>
<proteinExistence type="predicted"/>
<dbReference type="AlphaFoldDB" id="A0A088E6I8"/>
<gene>
    <name evidence="2" type="ORF">HA72_0799</name>
</gene>
<evidence type="ECO:0000256" key="1">
    <source>
        <dbReference type="SAM" id="Phobius"/>
    </source>
</evidence>
<sequence length="115" mass="13509">MNEVDKDFLALLGEAGATGLAKGIFLVRKEERFRHTYKDELSHWRYFASRKRSWLELPVYYLLLVVGILTGMLGLGVTKRVVNYLERGAINFYVKNYPNEDIIKEIVEQEKRHFL</sequence>
<accession>A0A088E6I8</accession>
<keyword evidence="1" id="KW-0472">Membrane</keyword>
<feature type="transmembrane region" description="Helical" evidence="1">
    <location>
        <begin position="59"/>
        <end position="77"/>
    </location>
</feature>
<name>A0A088E6I8_9CREN</name>
<reference evidence="2 3" key="1">
    <citation type="journal article" date="2014" name="J. Bacteriol.">
        <title>Role of an Archaeal PitA Transporter in the Copper and Arsenic Resistance of Metallosphaera sedula, an Extreme Thermoacidophile.</title>
        <authorList>
            <person name="McCarthy S."/>
            <person name="Ai C."/>
            <person name="Wheaton G."/>
            <person name="Tevatia R."/>
            <person name="Eckrich V."/>
            <person name="Kelly R."/>
            <person name="Blum P."/>
        </authorList>
    </citation>
    <scope>NUCLEOTIDE SEQUENCE [LARGE SCALE GENOMIC DNA]</scope>
    <source>
        <strain evidence="2 3">CuR1</strain>
    </source>
</reference>
<protein>
    <submittedName>
        <fullName evidence="2">Uncharacterized protein</fullName>
    </submittedName>
</protein>
<evidence type="ECO:0000313" key="3">
    <source>
        <dbReference type="Proteomes" id="UP000029084"/>
    </source>
</evidence>
<dbReference type="OMA" id="ENEREHM"/>
<organism evidence="2 3">
    <name type="scientific">Metallosphaera sedula</name>
    <dbReference type="NCBI Taxonomy" id="43687"/>
    <lineage>
        <taxon>Archaea</taxon>
        <taxon>Thermoproteota</taxon>
        <taxon>Thermoprotei</taxon>
        <taxon>Sulfolobales</taxon>
        <taxon>Sulfolobaceae</taxon>
        <taxon>Metallosphaera</taxon>
    </lineage>
</organism>
<dbReference type="GeneID" id="97614136"/>
<keyword evidence="1" id="KW-1133">Transmembrane helix</keyword>
<keyword evidence="1" id="KW-0812">Transmembrane</keyword>